<evidence type="ECO:0000256" key="1">
    <source>
        <dbReference type="SAM" id="MobiDB-lite"/>
    </source>
</evidence>
<dbReference type="EMBL" id="JAULSN010000001">
    <property type="protein sequence ID" value="KAK3384067.1"/>
    <property type="molecule type" value="Genomic_DNA"/>
</dbReference>
<feature type="region of interest" description="Disordered" evidence="1">
    <location>
        <begin position="1"/>
        <end position="62"/>
    </location>
</feature>
<dbReference type="AlphaFoldDB" id="A0AAE0TYC9"/>
<organism evidence="2 3">
    <name type="scientific">Lasiosphaeria ovina</name>
    <dbReference type="NCBI Taxonomy" id="92902"/>
    <lineage>
        <taxon>Eukaryota</taxon>
        <taxon>Fungi</taxon>
        <taxon>Dikarya</taxon>
        <taxon>Ascomycota</taxon>
        <taxon>Pezizomycotina</taxon>
        <taxon>Sordariomycetes</taxon>
        <taxon>Sordariomycetidae</taxon>
        <taxon>Sordariales</taxon>
        <taxon>Lasiosphaeriaceae</taxon>
        <taxon>Lasiosphaeria</taxon>
    </lineage>
</organism>
<dbReference type="Proteomes" id="UP001287356">
    <property type="component" value="Unassembled WGS sequence"/>
</dbReference>
<evidence type="ECO:0000313" key="2">
    <source>
        <dbReference type="EMBL" id="KAK3384067.1"/>
    </source>
</evidence>
<protein>
    <submittedName>
        <fullName evidence="2">Uncharacterized protein</fullName>
    </submittedName>
</protein>
<reference evidence="2" key="2">
    <citation type="submission" date="2023-06" db="EMBL/GenBank/DDBJ databases">
        <authorList>
            <consortium name="Lawrence Berkeley National Laboratory"/>
            <person name="Haridas S."/>
            <person name="Hensen N."/>
            <person name="Bonometti L."/>
            <person name="Westerberg I."/>
            <person name="Brannstrom I.O."/>
            <person name="Guillou S."/>
            <person name="Cros-Aarteil S."/>
            <person name="Calhoun S."/>
            <person name="Kuo A."/>
            <person name="Mondo S."/>
            <person name="Pangilinan J."/>
            <person name="Riley R."/>
            <person name="Labutti K."/>
            <person name="Andreopoulos B."/>
            <person name="Lipzen A."/>
            <person name="Chen C."/>
            <person name="Yanf M."/>
            <person name="Daum C."/>
            <person name="Ng V."/>
            <person name="Clum A."/>
            <person name="Steindorff A."/>
            <person name="Ohm R."/>
            <person name="Martin F."/>
            <person name="Silar P."/>
            <person name="Natvig D."/>
            <person name="Lalanne C."/>
            <person name="Gautier V."/>
            <person name="Ament-Velasquez S.L."/>
            <person name="Kruys A."/>
            <person name="Hutchinson M.I."/>
            <person name="Powell A.J."/>
            <person name="Barry K."/>
            <person name="Miller A.N."/>
            <person name="Grigoriev I.V."/>
            <person name="Debuchy R."/>
            <person name="Gladieux P."/>
            <person name="Thoren M.H."/>
            <person name="Johannesson H."/>
        </authorList>
    </citation>
    <scope>NUCLEOTIDE SEQUENCE</scope>
    <source>
        <strain evidence="2">CBS 958.72</strain>
    </source>
</reference>
<accession>A0AAE0TYC9</accession>
<sequence length="87" mass="9102">MSPSTQQGAAVYSNNSSMSNVSLQEPESVAMRDMRAAQPEAAQPMNAQAQTPSHPAAGHEDDSIGLRGGGTFCFCIPIPCNCDICCI</sequence>
<comment type="caution">
    <text evidence="2">The sequence shown here is derived from an EMBL/GenBank/DDBJ whole genome shotgun (WGS) entry which is preliminary data.</text>
</comment>
<gene>
    <name evidence="2" type="ORF">B0T24DRAFT_673871</name>
</gene>
<reference evidence="2" key="1">
    <citation type="journal article" date="2023" name="Mol. Phylogenet. Evol.">
        <title>Genome-scale phylogeny and comparative genomics of the fungal order Sordariales.</title>
        <authorList>
            <person name="Hensen N."/>
            <person name="Bonometti L."/>
            <person name="Westerberg I."/>
            <person name="Brannstrom I.O."/>
            <person name="Guillou S."/>
            <person name="Cros-Aarteil S."/>
            <person name="Calhoun S."/>
            <person name="Haridas S."/>
            <person name="Kuo A."/>
            <person name="Mondo S."/>
            <person name="Pangilinan J."/>
            <person name="Riley R."/>
            <person name="LaButti K."/>
            <person name="Andreopoulos B."/>
            <person name="Lipzen A."/>
            <person name="Chen C."/>
            <person name="Yan M."/>
            <person name="Daum C."/>
            <person name="Ng V."/>
            <person name="Clum A."/>
            <person name="Steindorff A."/>
            <person name="Ohm R.A."/>
            <person name="Martin F."/>
            <person name="Silar P."/>
            <person name="Natvig D.O."/>
            <person name="Lalanne C."/>
            <person name="Gautier V."/>
            <person name="Ament-Velasquez S.L."/>
            <person name="Kruys A."/>
            <person name="Hutchinson M.I."/>
            <person name="Powell A.J."/>
            <person name="Barry K."/>
            <person name="Miller A.N."/>
            <person name="Grigoriev I.V."/>
            <person name="Debuchy R."/>
            <person name="Gladieux P."/>
            <person name="Hiltunen Thoren M."/>
            <person name="Johannesson H."/>
        </authorList>
    </citation>
    <scope>NUCLEOTIDE SEQUENCE</scope>
    <source>
        <strain evidence="2">CBS 958.72</strain>
    </source>
</reference>
<keyword evidence="3" id="KW-1185">Reference proteome</keyword>
<name>A0AAE0TYC9_9PEZI</name>
<evidence type="ECO:0000313" key="3">
    <source>
        <dbReference type="Proteomes" id="UP001287356"/>
    </source>
</evidence>
<proteinExistence type="predicted"/>
<feature type="compositionally biased region" description="Low complexity" evidence="1">
    <location>
        <begin position="13"/>
        <end position="22"/>
    </location>
</feature>